<sequence length="107" mass="11171">MPHDSPFALGTGKIFRPITGLGFVPPFVATSPGNATSHGLPVFGAAFQAMTQTRLEQIYCLARGVSFHLSADQSPIDIEVRLRDHAPGKVPIGVLAQFDGGAAPVCG</sequence>
<reference evidence="1 2" key="1">
    <citation type="journal article" date="2017" name="Lancet Infect. Dis.">
        <title>Global outbreak of severe Mycobacterium chimaera disease after cardiac surgery: a molecular epidemiological study.</title>
        <authorList>
            <person name="van Ingen J."/>
            <person name="Kohl T."/>
            <person name="Kranzer K."/>
            <person name="Hasse B."/>
            <person name="Keller P."/>
            <person name="Szafranska A."/>
            <person name="Hillemann D."/>
            <person name="Chand M."/>
            <person name="Schreiber P."/>
            <person name="Sommerstein R."/>
            <person name="Berger C."/>
            <person name="Genoni M."/>
            <person name="Ruegg C."/>
            <person name="Troillet N."/>
            <person name="Widmer A.F."/>
            <person name="Becker S.L."/>
            <person name="Herrmann M."/>
            <person name="Eckmanns T."/>
            <person name="Haller S."/>
            <person name="Hoeller C."/>
            <person name="Debast S.B."/>
            <person name="Wolfhagen M.J."/>
            <person name="Hopman J."/>
            <person name="Kluytmans J."/>
            <person name="Langelaar M."/>
            <person name="Notermans D.W."/>
            <person name="ten Oever J."/>
            <person name="van den Barselaar P."/>
            <person name="Vonk A.B.A."/>
            <person name="Vos M.C."/>
            <person name="Ahmed N."/>
            <person name="Brown T."/>
            <person name="Crook D."/>
            <person name="Lamagni T."/>
            <person name="Phin N."/>
            <person name="Smith E.G."/>
            <person name="Zambon M."/>
            <person name="Serr A."/>
            <person name="Goetting T."/>
            <person name="Ebner W."/>
            <person name="Thuermer A."/>
            <person name="Utpatel C."/>
            <person name="Sproer C."/>
            <person name="Bunk B."/>
            <person name="Nubel U."/>
            <person name="Bloemberg G."/>
            <person name="Bottger E."/>
            <person name="Niemann S."/>
            <person name="Wagner D."/>
            <person name="Sax H."/>
        </authorList>
    </citation>
    <scope>NUCLEOTIDE SEQUENCE [LARGE SCALE GENOMIC DNA]</scope>
    <source>
        <strain evidence="1 2">ZUERICH-2</strain>
    </source>
</reference>
<evidence type="ECO:0000313" key="1">
    <source>
        <dbReference type="EMBL" id="ASL15145.1"/>
    </source>
</evidence>
<organism evidence="1 2">
    <name type="scientific">Mycobacterium intracellulare subsp. chimaera</name>
    <dbReference type="NCBI Taxonomy" id="222805"/>
    <lineage>
        <taxon>Bacteria</taxon>
        <taxon>Bacillati</taxon>
        <taxon>Actinomycetota</taxon>
        <taxon>Actinomycetes</taxon>
        <taxon>Mycobacteriales</taxon>
        <taxon>Mycobacteriaceae</taxon>
        <taxon>Mycobacterium</taxon>
        <taxon>Mycobacterium avium complex (MAC)</taxon>
    </lineage>
</organism>
<dbReference type="EMBL" id="CP015267">
    <property type="protein sequence ID" value="ASL15145.1"/>
    <property type="molecule type" value="Genomic_DNA"/>
</dbReference>
<dbReference type="Proteomes" id="UP000198286">
    <property type="component" value="Chromosome"/>
</dbReference>
<evidence type="ECO:0000313" key="2">
    <source>
        <dbReference type="Proteomes" id="UP000198286"/>
    </source>
</evidence>
<dbReference type="AlphaFoldDB" id="A0A7U5RVT3"/>
<gene>
    <name evidence="1" type="ORF">MYCOZU2_02744</name>
</gene>
<protein>
    <submittedName>
        <fullName evidence="1">Uncharacterized protein</fullName>
    </submittedName>
</protein>
<proteinExistence type="predicted"/>
<name>A0A7U5RVT3_MYCIT</name>
<accession>A0A7U5RVT3</accession>